<proteinExistence type="predicted"/>
<evidence type="ECO:0000256" key="1">
    <source>
        <dbReference type="SAM" id="MobiDB-lite"/>
    </source>
</evidence>
<evidence type="ECO:0000313" key="3">
    <source>
        <dbReference type="Proteomes" id="UP001176941"/>
    </source>
</evidence>
<keyword evidence="3" id="KW-1185">Reference proteome</keyword>
<reference evidence="2" key="1">
    <citation type="submission" date="2023-04" db="EMBL/GenBank/DDBJ databases">
        <authorList>
            <consortium name="ELIXIR-Norway"/>
        </authorList>
    </citation>
    <scope>NUCLEOTIDE SEQUENCE [LARGE SCALE GENOMIC DNA]</scope>
</reference>
<accession>A0ABN8Z9U0</accession>
<protein>
    <submittedName>
        <fullName evidence="2">Uncharacterized protein</fullName>
    </submittedName>
</protein>
<feature type="region of interest" description="Disordered" evidence="1">
    <location>
        <begin position="1"/>
        <end position="81"/>
    </location>
</feature>
<organism evidence="2 3">
    <name type="scientific">Rangifer tarandus platyrhynchus</name>
    <name type="common">Svalbard reindeer</name>
    <dbReference type="NCBI Taxonomy" id="3082113"/>
    <lineage>
        <taxon>Eukaryota</taxon>
        <taxon>Metazoa</taxon>
        <taxon>Chordata</taxon>
        <taxon>Craniata</taxon>
        <taxon>Vertebrata</taxon>
        <taxon>Euteleostomi</taxon>
        <taxon>Mammalia</taxon>
        <taxon>Eutheria</taxon>
        <taxon>Laurasiatheria</taxon>
        <taxon>Artiodactyla</taxon>
        <taxon>Ruminantia</taxon>
        <taxon>Pecora</taxon>
        <taxon>Cervidae</taxon>
        <taxon>Odocoileinae</taxon>
        <taxon>Rangifer</taxon>
    </lineage>
</organism>
<evidence type="ECO:0000313" key="2">
    <source>
        <dbReference type="EMBL" id="CAI9168961.1"/>
    </source>
</evidence>
<dbReference type="EMBL" id="OX459964">
    <property type="protein sequence ID" value="CAI9168961.1"/>
    <property type="molecule type" value="Genomic_DNA"/>
</dbReference>
<feature type="compositionally biased region" description="Low complexity" evidence="1">
    <location>
        <begin position="1"/>
        <end position="15"/>
    </location>
</feature>
<sequence>MGGLAPRRPPGLGRRVSAGRAAPAHSSAGPLCFSGGPGVGGGRCMGGGRQRTPSPGAGIGRRASRLTGASCNSRPASAVHP</sequence>
<gene>
    <name evidence="2" type="ORF">MRATA1EN1_LOCUS17923</name>
</gene>
<dbReference type="Proteomes" id="UP001176941">
    <property type="component" value="Chromosome 28"/>
</dbReference>
<name>A0ABN8Z9U0_RANTA</name>
<feature type="compositionally biased region" description="Gly residues" evidence="1">
    <location>
        <begin position="35"/>
        <end position="49"/>
    </location>
</feature>